<dbReference type="RefSeq" id="WP_109416253.1">
    <property type="nucleotide sequence ID" value="NZ_QEAS01000010.1"/>
</dbReference>
<accession>A0A2U2PFG5</accession>
<evidence type="ECO:0008006" key="3">
    <source>
        <dbReference type="Google" id="ProtNLM"/>
    </source>
</evidence>
<protein>
    <recommendedName>
        <fullName evidence="3">Adhesin domain-containing protein</fullName>
    </recommendedName>
</protein>
<dbReference type="AlphaFoldDB" id="A0A2U2PFG5"/>
<dbReference type="Proteomes" id="UP000245647">
    <property type="component" value="Unassembled WGS sequence"/>
</dbReference>
<reference evidence="1 2" key="1">
    <citation type="submission" date="2018-04" db="EMBL/GenBank/DDBJ databases">
        <title>Pedobacter chongqingensis sp. nov., isolated from a rottenly hemp rope.</title>
        <authorList>
            <person name="Cai Y."/>
        </authorList>
    </citation>
    <scope>NUCLEOTIDE SEQUENCE [LARGE SCALE GENOMIC DNA]</scope>
    <source>
        <strain evidence="1 2">FJ4-8</strain>
    </source>
</reference>
<sequence length="345" mass="36183">MKRLVIFFIAAAQMLATQARQDNAGEPYLSKSFNASEVKTLRSETSGGYIMVTGTNEKESKVEVFVRGNGVNRNLSKEEIQERLADNYNIDVSLNGNELKAVANSRGNTNWKKALSISFKIYVPFNVSSKLNTSGGSITLTNLKGDHDFKTSGGSLKIDQLNGIITGRTSGGSIQAMNSKGSIDMKTSGGSIDAFNCNGKISLSTSGGSLKLNQLKGNIDTRTSGGSIKGSDISGDLYSHTSGGSIQLDQLACSLDAATSAGSVHASFVDPGKTVKVSVSAGSAVLGLPKDKGFNLDLSGGRVNTGTLKDFNGIVDNERVKGSLKGGGTDVYVRTSAGRVSIEWL</sequence>
<name>A0A2U2PFG5_9SPHI</name>
<proteinExistence type="predicted"/>
<comment type="caution">
    <text evidence="1">The sequence shown here is derived from an EMBL/GenBank/DDBJ whole genome shotgun (WGS) entry which is preliminary data.</text>
</comment>
<gene>
    <name evidence="1" type="ORF">DDR33_13120</name>
</gene>
<keyword evidence="2" id="KW-1185">Reference proteome</keyword>
<evidence type="ECO:0000313" key="1">
    <source>
        <dbReference type="EMBL" id="PWG80136.1"/>
    </source>
</evidence>
<organism evidence="1 2">
    <name type="scientific">Pararcticibacter amylolyticus</name>
    <dbReference type="NCBI Taxonomy" id="2173175"/>
    <lineage>
        <taxon>Bacteria</taxon>
        <taxon>Pseudomonadati</taxon>
        <taxon>Bacteroidota</taxon>
        <taxon>Sphingobacteriia</taxon>
        <taxon>Sphingobacteriales</taxon>
        <taxon>Sphingobacteriaceae</taxon>
        <taxon>Pararcticibacter</taxon>
    </lineage>
</organism>
<dbReference type="PANTHER" id="PTHR34094:SF1">
    <property type="entry name" value="PROTEIN FAM185A"/>
    <property type="match status" value="1"/>
</dbReference>
<evidence type="ECO:0000313" key="2">
    <source>
        <dbReference type="Proteomes" id="UP000245647"/>
    </source>
</evidence>
<dbReference type="PANTHER" id="PTHR34094">
    <property type="match status" value="1"/>
</dbReference>
<dbReference type="OrthoDB" id="1523429at2"/>
<dbReference type="EMBL" id="QEAS01000010">
    <property type="protein sequence ID" value="PWG80136.1"/>
    <property type="molecule type" value="Genomic_DNA"/>
</dbReference>